<dbReference type="RefSeq" id="WP_115585755.1">
    <property type="nucleotide sequence ID" value="NZ_CP025544.1"/>
</dbReference>
<dbReference type="Proteomes" id="UP000254834">
    <property type="component" value="Chromosome"/>
</dbReference>
<feature type="signal peptide" evidence="1">
    <location>
        <begin position="1"/>
        <end position="21"/>
    </location>
</feature>
<name>A0A345ZBS3_9BACT</name>
<proteinExistence type="predicted"/>
<feature type="chain" id="PRO_5017054585" evidence="1">
    <location>
        <begin position="22"/>
        <end position="99"/>
    </location>
</feature>
<organism evidence="2 3">
    <name type="scientific">Candidatus Chromulinivorax destructor</name>
    <dbReference type="NCBI Taxonomy" id="2066483"/>
    <lineage>
        <taxon>Bacteria</taxon>
        <taxon>Candidatus Babelota</taxon>
        <taxon>Candidatus Babeliae</taxon>
        <taxon>Candidatus Babeliales</taxon>
        <taxon>Candidatus Chromulinivoraceae</taxon>
        <taxon>Candidatus Chromulinivorax</taxon>
    </lineage>
</organism>
<dbReference type="KEGG" id="cdes:C0J27_03220"/>
<evidence type="ECO:0000256" key="1">
    <source>
        <dbReference type="SAM" id="SignalP"/>
    </source>
</evidence>
<evidence type="ECO:0000313" key="2">
    <source>
        <dbReference type="EMBL" id="AXK60740.1"/>
    </source>
</evidence>
<keyword evidence="1" id="KW-0732">Signal</keyword>
<keyword evidence="3" id="KW-1185">Reference proteome</keyword>
<protein>
    <submittedName>
        <fullName evidence="2">Uncharacterized protein</fullName>
    </submittedName>
</protein>
<gene>
    <name evidence="2" type="ORF">C0J27_03220</name>
</gene>
<reference evidence="2 3" key="1">
    <citation type="submission" date="2017-12" db="EMBL/GenBank/DDBJ databases">
        <title>Chromulinavorax destructans is a abundant pathogen of dominant heterotrophic picoflagllates.</title>
        <authorList>
            <person name="Deeg C.M."/>
            <person name="Zimmer M."/>
            <person name="Suttle C.A."/>
        </authorList>
    </citation>
    <scope>NUCLEOTIDE SEQUENCE [LARGE SCALE GENOMIC DNA]</scope>
    <source>
        <strain evidence="2 3">SeV1</strain>
    </source>
</reference>
<dbReference type="AlphaFoldDB" id="A0A345ZBS3"/>
<accession>A0A345ZBS3</accession>
<evidence type="ECO:0000313" key="3">
    <source>
        <dbReference type="Proteomes" id="UP000254834"/>
    </source>
</evidence>
<dbReference type="EMBL" id="CP025544">
    <property type="protein sequence ID" value="AXK60740.1"/>
    <property type="molecule type" value="Genomic_DNA"/>
</dbReference>
<sequence length="99" mass="10994">MKIFQLLICVLLAFGIEKACASELGSPSSKSYSKTVSAFNAVCRQTKKEERNSPLFLVNHDEAVSPDTVCHFGCSPKADRHKKLKAGKRKDEQRLAILK</sequence>